<reference evidence="1" key="1">
    <citation type="submission" date="2013-07" db="EMBL/GenBank/DDBJ databases">
        <title>The genome of an arbuscular mycorrhizal fungus provides insights into the evolution of the oldest plant symbiosis.</title>
        <authorList>
            <consortium name="DOE Joint Genome Institute"/>
            <person name="Tisserant E."/>
            <person name="Malbreil M."/>
            <person name="Kuo A."/>
            <person name="Kohler A."/>
            <person name="Symeonidi A."/>
            <person name="Balestrini R."/>
            <person name="Charron P."/>
            <person name="Duensing N."/>
            <person name="Frei-dit-Frey N."/>
            <person name="Gianinazzi-Pearson V."/>
            <person name="Gilbert B."/>
            <person name="Handa Y."/>
            <person name="Hijri M."/>
            <person name="Kaul R."/>
            <person name="Kawaguchi M."/>
            <person name="Krajinski F."/>
            <person name="Lammers P."/>
            <person name="Lapierre D."/>
            <person name="Masclaux F.G."/>
            <person name="Murat C."/>
            <person name="Morin E."/>
            <person name="Ndikumana S."/>
            <person name="Pagni M."/>
            <person name="Petitpierre D."/>
            <person name="Requena N."/>
            <person name="Rosikiewicz P."/>
            <person name="Riley R."/>
            <person name="Saito K."/>
            <person name="San Clemente H."/>
            <person name="Shapiro H."/>
            <person name="van Tuinen D."/>
            <person name="Becard G."/>
            <person name="Bonfante P."/>
            <person name="Paszkowski U."/>
            <person name="Shachar-Hill Y."/>
            <person name="Young J.P."/>
            <person name="Sanders I.R."/>
            <person name="Henrissat B."/>
            <person name="Rensing S.A."/>
            <person name="Grigoriev I.V."/>
            <person name="Corradi N."/>
            <person name="Roux C."/>
            <person name="Martin F."/>
        </authorList>
    </citation>
    <scope>NUCLEOTIDE SEQUENCE</scope>
    <source>
        <strain evidence="1">DAOM 197198</strain>
    </source>
</reference>
<evidence type="ECO:0000313" key="1">
    <source>
        <dbReference type="EMBL" id="ERZ94887.1"/>
    </source>
</evidence>
<gene>
    <name evidence="1" type="ORF">GLOINDRAFT_14176</name>
</gene>
<name>U9SLJ9_RHIID</name>
<dbReference type="Gene3D" id="1.10.10.1010">
    <property type="entry name" value="Intein homing endonuclease, domain IV"/>
    <property type="match status" value="2"/>
</dbReference>
<dbReference type="AlphaFoldDB" id="U9SLJ9"/>
<dbReference type="EMBL" id="KI301668">
    <property type="protein sequence ID" value="ERZ94887.1"/>
    <property type="molecule type" value="Genomic_DNA"/>
</dbReference>
<proteinExistence type="predicted"/>
<organism evidence="1">
    <name type="scientific">Rhizophagus irregularis (strain DAOM 181602 / DAOM 197198 / MUCL 43194)</name>
    <name type="common">Arbuscular mycorrhizal fungus</name>
    <name type="synonym">Glomus intraradices</name>
    <dbReference type="NCBI Taxonomy" id="747089"/>
    <lineage>
        <taxon>Eukaryota</taxon>
        <taxon>Fungi</taxon>
        <taxon>Fungi incertae sedis</taxon>
        <taxon>Mucoromycota</taxon>
        <taxon>Glomeromycotina</taxon>
        <taxon>Glomeromycetes</taxon>
        <taxon>Glomerales</taxon>
        <taxon>Glomeraceae</taxon>
        <taxon>Rhizophagus</taxon>
    </lineage>
</organism>
<protein>
    <submittedName>
        <fullName evidence="1">Uncharacterized protein</fullName>
    </submittedName>
</protein>
<sequence>MLILNYKCEKCNHICYAIQFQQNFINWTSGNKDIDKFIRDAQKIGVYRANWIDGFIDEWNDYSQNWDRCNQNMVVTIKRLNNSKAITLEFIINKIKRNPKLYGLTQDPETQSYMVVLSDKCRKCHSICDLSVHKDNEISHALEWIPYNRFYDIKYIEKMEVYRANWIDGYIYKWDDKYQNLRRLNQDMLVTLKDWS</sequence>
<accession>U9SLJ9</accession>
<dbReference type="HOGENOM" id="CLU_000288_7_8_1"/>